<reference evidence="2" key="1">
    <citation type="submission" date="2016-11" db="EMBL/GenBank/DDBJ databases">
        <authorList>
            <person name="Varghese N."/>
            <person name="Submissions S."/>
        </authorList>
    </citation>
    <scope>NUCLEOTIDE SEQUENCE [LARGE SCALE GENOMIC DNA]</scope>
    <source>
        <strain evidence="2">DSM 11792</strain>
    </source>
</reference>
<organism evidence="1 2">
    <name type="scientific">Desulfofundulus australicus DSM 11792</name>
    <dbReference type="NCBI Taxonomy" id="1121425"/>
    <lineage>
        <taxon>Bacteria</taxon>
        <taxon>Bacillati</taxon>
        <taxon>Bacillota</taxon>
        <taxon>Clostridia</taxon>
        <taxon>Eubacteriales</taxon>
        <taxon>Peptococcaceae</taxon>
        <taxon>Desulfofundulus</taxon>
    </lineage>
</organism>
<dbReference type="RefSeq" id="WP_073164220.1">
    <property type="nucleotide sequence ID" value="NZ_FQUW01000012.1"/>
</dbReference>
<sequence>MAGSGCLNGLSAWDRLRRAEKGEVVIFQSRYGAGREGFFVKAVCADREKLLEWARKMGLPEETVFVPGTAMPNITLTGKMAREILEKLVIL</sequence>
<evidence type="ECO:0000313" key="2">
    <source>
        <dbReference type="Proteomes" id="UP000184196"/>
    </source>
</evidence>
<dbReference type="AlphaFoldDB" id="A0A1M4Y0T8"/>
<dbReference type="Proteomes" id="UP000184196">
    <property type="component" value="Unassembled WGS sequence"/>
</dbReference>
<proteinExistence type="predicted"/>
<protein>
    <submittedName>
        <fullName evidence="1">Uncharacterized protein</fullName>
    </submittedName>
</protein>
<accession>A0A1M4Y0T8</accession>
<dbReference type="OrthoDB" id="2361368at2"/>
<gene>
    <name evidence="1" type="ORF">SAMN02745218_01243</name>
</gene>
<evidence type="ECO:0000313" key="1">
    <source>
        <dbReference type="EMBL" id="SHE99447.1"/>
    </source>
</evidence>
<dbReference type="EMBL" id="FQUW01000012">
    <property type="protein sequence ID" value="SHE99447.1"/>
    <property type="molecule type" value="Genomic_DNA"/>
</dbReference>
<keyword evidence="2" id="KW-1185">Reference proteome</keyword>
<name>A0A1M4Y0T8_9FIRM</name>